<feature type="transmembrane region" description="Helical" evidence="6">
    <location>
        <begin position="368"/>
        <end position="390"/>
    </location>
</feature>
<feature type="transmembrane region" description="Helical" evidence="6">
    <location>
        <begin position="73"/>
        <end position="96"/>
    </location>
</feature>
<dbReference type="EMBL" id="QTJX01000004">
    <property type="protein sequence ID" value="RDY58430.1"/>
    <property type="molecule type" value="Genomic_DNA"/>
</dbReference>
<feature type="transmembrane region" description="Helical" evidence="6">
    <location>
        <begin position="139"/>
        <end position="156"/>
    </location>
</feature>
<accession>A0A371JMQ9</accession>
<sequence length="392" mass="44076">MISVLVVNAGNYLYNLLLGRFLGPEVFAEAALLVTLLLVLSFLGMTFQLAMAKFTAQLPSNQWEAFRARINKYALLLGCAMGALLVFGAPALQQLFHTESAFMFRIFGIGVPIYFLMSVNRGQFQGEEDYAKLSLSYQLEMWGRLIITFLVLVLFGKEYGTLVAIGIVASLFLGLFPMKRINLGLRDIIKIDKHNLDLVKKFMWITACYELTQIIINNSDILLVKHFFSPEEAGLYASLALIGRVVYFVAWMFVMLLLPTVVKLKKNGEETSPVLFKYVGYISMLSSVIVLACAIFPKLIITILFGEAYVGMAGLLWQYALATSLFAIANIFTYYFLSLEKYTPIWFSAIFGVSQIVLVIFFHSSLAFVVQLQIVVMLALLVTQLLYFVANR</sequence>
<feature type="transmembrane region" description="Helical" evidence="6">
    <location>
        <begin position="317"/>
        <end position="337"/>
    </location>
</feature>
<evidence type="ECO:0000313" key="8">
    <source>
        <dbReference type="Proteomes" id="UP000261828"/>
    </source>
</evidence>
<keyword evidence="8" id="KW-1185">Reference proteome</keyword>
<dbReference type="AlphaFoldDB" id="A0A371JMQ9"/>
<dbReference type="GO" id="GO:0016853">
    <property type="term" value="F:isomerase activity"/>
    <property type="evidence" value="ECO:0007669"/>
    <property type="project" value="UniProtKB-KW"/>
</dbReference>
<evidence type="ECO:0000313" key="7">
    <source>
        <dbReference type="EMBL" id="RDY58430.1"/>
    </source>
</evidence>
<dbReference type="PANTHER" id="PTHR30250">
    <property type="entry name" value="PST FAMILY PREDICTED COLANIC ACID TRANSPORTER"/>
    <property type="match status" value="1"/>
</dbReference>
<feature type="transmembrane region" description="Helical" evidence="6">
    <location>
        <begin position="278"/>
        <end position="305"/>
    </location>
</feature>
<keyword evidence="5 6" id="KW-0472">Membrane</keyword>
<organism evidence="7 8">
    <name type="scientific">Flagellimonas nanhaiensis</name>
    <dbReference type="NCBI Taxonomy" id="2292706"/>
    <lineage>
        <taxon>Bacteria</taxon>
        <taxon>Pseudomonadati</taxon>
        <taxon>Bacteroidota</taxon>
        <taxon>Flavobacteriia</taxon>
        <taxon>Flavobacteriales</taxon>
        <taxon>Flavobacteriaceae</taxon>
        <taxon>Flagellimonas</taxon>
    </lineage>
</organism>
<feature type="transmembrane region" description="Helical" evidence="6">
    <location>
        <begin position="198"/>
        <end position="216"/>
    </location>
</feature>
<dbReference type="PANTHER" id="PTHR30250:SF11">
    <property type="entry name" value="O-ANTIGEN TRANSPORTER-RELATED"/>
    <property type="match status" value="1"/>
</dbReference>
<evidence type="ECO:0000256" key="2">
    <source>
        <dbReference type="ARBA" id="ARBA00022475"/>
    </source>
</evidence>
<feature type="transmembrane region" description="Helical" evidence="6">
    <location>
        <begin position="30"/>
        <end position="52"/>
    </location>
</feature>
<dbReference type="GO" id="GO:0005886">
    <property type="term" value="C:plasma membrane"/>
    <property type="evidence" value="ECO:0007669"/>
    <property type="project" value="UniProtKB-SubCell"/>
</dbReference>
<evidence type="ECO:0000256" key="5">
    <source>
        <dbReference type="ARBA" id="ARBA00023136"/>
    </source>
</evidence>
<reference evidence="7 8" key="1">
    <citation type="submission" date="2018-08" db="EMBL/GenBank/DDBJ databases">
        <title>Muricauda nanhaiensis sp. nov., isolated from seawater of the South China Sea.</title>
        <authorList>
            <person name="Dang Y."/>
        </authorList>
    </citation>
    <scope>NUCLEOTIDE SEQUENCE [LARGE SCALE GENOMIC DNA]</scope>
    <source>
        <strain evidence="7 8">SM1704</strain>
    </source>
</reference>
<dbReference type="OrthoDB" id="105016at2"/>
<dbReference type="Proteomes" id="UP000261828">
    <property type="component" value="Unassembled WGS sequence"/>
</dbReference>
<feature type="transmembrane region" description="Helical" evidence="6">
    <location>
        <begin position="102"/>
        <end position="119"/>
    </location>
</feature>
<proteinExistence type="predicted"/>
<protein>
    <submittedName>
        <fullName evidence="7">Sugar isomerase</fullName>
    </submittedName>
</protein>
<comment type="subcellular location">
    <subcellularLocation>
        <location evidence="1">Cell membrane</location>
        <topology evidence="1">Multi-pass membrane protein</topology>
    </subcellularLocation>
</comment>
<comment type="caution">
    <text evidence="7">The sequence shown here is derived from an EMBL/GenBank/DDBJ whole genome shotgun (WGS) entry which is preliminary data.</text>
</comment>
<dbReference type="Pfam" id="PF13440">
    <property type="entry name" value="Polysacc_synt_3"/>
    <property type="match status" value="1"/>
</dbReference>
<evidence type="ECO:0000256" key="3">
    <source>
        <dbReference type="ARBA" id="ARBA00022692"/>
    </source>
</evidence>
<feature type="transmembrane region" description="Helical" evidence="6">
    <location>
        <begin position="162"/>
        <end position="178"/>
    </location>
</feature>
<keyword evidence="2" id="KW-1003">Cell membrane</keyword>
<evidence type="ECO:0000256" key="6">
    <source>
        <dbReference type="SAM" id="Phobius"/>
    </source>
</evidence>
<evidence type="ECO:0000256" key="4">
    <source>
        <dbReference type="ARBA" id="ARBA00022989"/>
    </source>
</evidence>
<feature type="transmembrane region" description="Helical" evidence="6">
    <location>
        <begin position="236"/>
        <end position="258"/>
    </location>
</feature>
<feature type="transmembrane region" description="Helical" evidence="6">
    <location>
        <begin position="344"/>
        <end position="362"/>
    </location>
</feature>
<keyword evidence="4 6" id="KW-1133">Transmembrane helix</keyword>
<dbReference type="InterPro" id="IPR050833">
    <property type="entry name" value="Poly_Biosynth_Transport"/>
</dbReference>
<name>A0A371JMQ9_9FLAO</name>
<keyword evidence="7" id="KW-0413">Isomerase</keyword>
<evidence type="ECO:0000256" key="1">
    <source>
        <dbReference type="ARBA" id="ARBA00004651"/>
    </source>
</evidence>
<keyword evidence="3 6" id="KW-0812">Transmembrane</keyword>
<gene>
    <name evidence="7" type="ORF">DX873_15630</name>
</gene>